<proteinExistence type="predicted"/>
<dbReference type="RefSeq" id="WP_331216127.1">
    <property type="nucleotide sequence ID" value="NZ_JAZGQK010000017.1"/>
</dbReference>
<name>A0ABU7RX21_9ACTN</name>
<accession>A0ABU7RX21</accession>
<dbReference type="Pfam" id="PF01909">
    <property type="entry name" value="NTP_transf_2"/>
    <property type="match status" value="1"/>
</dbReference>
<dbReference type="Proteomes" id="UP001332243">
    <property type="component" value="Unassembled WGS sequence"/>
</dbReference>
<keyword evidence="3" id="KW-1185">Reference proteome</keyword>
<feature type="domain" description="Polymerase nucleotidyl transferase" evidence="1">
    <location>
        <begin position="10"/>
        <end position="56"/>
    </location>
</feature>
<evidence type="ECO:0000313" key="2">
    <source>
        <dbReference type="EMBL" id="MEE6261025.1"/>
    </source>
</evidence>
<organism evidence="2 3">
    <name type="scientific">Plantactinospora sonchi</name>
    <dbReference type="NCBI Taxonomy" id="1544735"/>
    <lineage>
        <taxon>Bacteria</taxon>
        <taxon>Bacillati</taxon>
        <taxon>Actinomycetota</taxon>
        <taxon>Actinomycetes</taxon>
        <taxon>Micromonosporales</taxon>
        <taxon>Micromonosporaceae</taxon>
        <taxon>Plantactinospora</taxon>
    </lineage>
</organism>
<evidence type="ECO:0000259" key="1">
    <source>
        <dbReference type="Pfam" id="PF01909"/>
    </source>
</evidence>
<dbReference type="SUPFAM" id="SSF81301">
    <property type="entry name" value="Nucleotidyltransferase"/>
    <property type="match status" value="1"/>
</dbReference>
<evidence type="ECO:0000313" key="3">
    <source>
        <dbReference type="Proteomes" id="UP001332243"/>
    </source>
</evidence>
<comment type="caution">
    <text evidence="2">The sequence shown here is derived from an EMBL/GenBank/DDBJ whole genome shotgun (WGS) entry which is preliminary data.</text>
</comment>
<reference evidence="2 3" key="1">
    <citation type="submission" date="2024-01" db="EMBL/GenBank/DDBJ databases">
        <title>Genome insights into Plantactinospora sonchi sp. nov.</title>
        <authorList>
            <person name="Wang L."/>
        </authorList>
    </citation>
    <scope>NUCLEOTIDE SEQUENCE [LARGE SCALE GENOMIC DNA]</scope>
    <source>
        <strain evidence="2 3">NEAU-QY2</strain>
    </source>
</reference>
<dbReference type="InterPro" id="IPR002934">
    <property type="entry name" value="Polymerase_NTP_transf_dom"/>
</dbReference>
<sequence length="267" mass="28764">MIGELTRTYLDAVDRALPGYVRGLYLVGSAVLDAWQPGVSDVDTVILTSRPATADDLTQLAAVHGGMPDSPHLDGVYLEPALAGSWPDDQRMVPHVVNGTFATDRPCGELTPVLWLTLRRYGVAVRGPAVADLGVRVDPDAVRRYNLDNLRTYWQSSAATIRSALTGVAPDEAVDGGTVSWYVLGPARLHHTLAYGNVISKAAAGAYLGHLFPEYADLAHRAIRWRTGTPERFTAADLSAAFDSVDAVTDDAWRRFGVARGSQPRGN</sequence>
<protein>
    <submittedName>
        <fullName evidence="2">Nucleotidyltransferase domain-containing protein</fullName>
    </submittedName>
</protein>
<dbReference type="EMBL" id="JAZGQK010000017">
    <property type="protein sequence ID" value="MEE6261025.1"/>
    <property type="molecule type" value="Genomic_DNA"/>
</dbReference>
<gene>
    <name evidence="2" type="ORF">V1633_21310</name>
</gene>
<dbReference type="InterPro" id="IPR043519">
    <property type="entry name" value="NT_sf"/>
</dbReference>